<dbReference type="EMBL" id="MDKE01000022">
    <property type="protein sequence ID" value="OIN09054.1"/>
    <property type="molecule type" value="Genomic_DNA"/>
</dbReference>
<accession>A0A1J4QDC9</accession>
<comment type="caution">
    <text evidence="2">The sequence shown here is derived from an EMBL/GenBank/DDBJ whole genome shotgun (WGS) entry which is preliminary data.</text>
</comment>
<sequence length="83" mass="9693">MSTWLWIALPLLFVVGLFVGALKDTKQIEKSVKKNRDKMNLKDWDTEESKKDNWGVPPGEYHADDENKKKEDDKDDKKKGTRD</sequence>
<evidence type="ECO:0000256" key="1">
    <source>
        <dbReference type="SAM" id="MobiDB-lite"/>
    </source>
</evidence>
<keyword evidence="3" id="KW-1185">Reference proteome</keyword>
<feature type="compositionally biased region" description="Basic and acidic residues" evidence="1">
    <location>
        <begin position="31"/>
        <end position="53"/>
    </location>
</feature>
<feature type="compositionally biased region" description="Basic and acidic residues" evidence="1">
    <location>
        <begin position="61"/>
        <end position="83"/>
    </location>
</feature>
<dbReference type="Proteomes" id="UP000243073">
    <property type="component" value="Unassembled WGS sequence"/>
</dbReference>
<reference evidence="2 3" key="1">
    <citation type="submission" date="2016-07" db="EMBL/GenBank/DDBJ databases">
        <title>Draft Genome Sequence of Oceanisphaera psychrotolerans, isolated from coastal sediment samples.</title>
        <authorList>
            <person name="Zhuo S."/>
            <person name="Ruan Z."/>
        </authorList>
    </citation>
    <scope>NUCLEOTIDE SEQUENCE [LARGE SCALE GENOMIC DNA]</scope>
    <source>
        <strain evidence="2 3">LAM-WHM-ZC</strain>
    </source>
</reference>
<proteinExistence type="predicted"/>
<name>A0A1J4QDC9_9GAMM</name>
<dbReference type="RefSeq" id="WP_071472722.1">
    <property type="nucleotide sequence ID" value="NZ_MDKE01000022.1"/>
</dbReference>
<protein>
    <recommendedName>
        <fullName evidence="4">DUF2897 domain-containing protein</fullName>
    </recommendedName>
</protein>
<evidence type="ECO:0008006" key="4">
    <source>
        <dbReference type="Google" id="ProtNLM"/>
    </source>
</evidence>
<organism evidence="2 3">
    <name type="scientific">Oceanisphaera psychrotolerans</name>
    <dbReference type="NCBI Taxonomy" id="1414654"/>
    <lineage>
        <taxon>Bacteria</taxon>
        <taxon>Pseudomonadati</taxon>
        <taxon>Pseudomonadota</taxon>
        <taxon>Gammaproteobacteria</taxon>
        <taxon>Aeromonadales</taxon>
        <taxon>Aeromonadaceae</taxon>
        <taxon>Oceanisphaera</taxon>
    </lineage>
</organism>
<evidence type="ECO:0000313" key="3">
    <source>
        <dbReference type="Proteomes" id="UP000243073"/>
    </source>
</evidence>
<dbReference type="AlphaFoldDB" id="A0A1J4QDC9"/>
<evidence type="ECO:0000313" key="2">
    <source>
        <dbReference type="EMBL" id="OIN09054.1"/>
    </source>
</evidence>
<gene>
    <name evidence="2" type="ORF">BFR47_01890</name>
</gene>
<feature type="region of interest" description="Disordered" evidence="1">
    <location>
        <begin position="31"/>
        <end position="83"/>
    </location>
</feature>
<dbReference type="STRING" id="1414654.BFR47_01890"/>
<dbReference type="OrthoDB" id="5600996at2"/>